<dbReference type="STRING" id="137658.SAMN05216186_1484"/>
<accession>A0A1G9QA88</accession>
<keyword evidence="3 6" id="KW-0812">Transmembrane</keyword>
<evidence type="ECO:0000256" key="4">
    <source>
        <dbReference type="ARBA" id="ARBA00022989"/>
    </source>
</evidence>
<feature type="transmembrane region" description="Helical" evidence="6">
    <location>
        <begin position="172"/>
        <end position="191"/>
    </location>
</feature>
<evidence type="ECO:0000256" key="5">
    <source>
        <dbReference type="ARBA" id="ARBA00023136"/>
    </source>
</evidence>
<proteinExistence type="predicted"/>
<reference evidence="7 8" key="1">
    <citation type="submission" date="2016-10" db="EMBL/GenBank/DDBJ databases">
        <authorList>
            <person name="de Groot N.N."/>
        </authorList>
    </citation>
    <scope>NUCLEOTIDE SEQUENCE [LARGE SCALE GENOMIC DNA]</scope>
    <source>
        <strain evidence="7 8">JCM 21544</strain>
    </source>
</reference>
<dbReference type="AlphaFoldDB" id="A0A1G9QA88"/>
<comment type="subcellular location">
    <subcellularLocation>
        <location evidence="1">Cell membrane</location>
        <topology evidence="1">Multi-pass membrane protein</topology>
    </subcellularLocation>
</comment>
<dbReference type="RefSeq" id="WP_084339801.1">
    <property type="nucleotide sequence ID" value="NZ_CBKZNZ010000208.1"/>
</dbReference>
<dbReference type="GO" id="GO:0015171">
    <property type="term" value="F:amino acid transmembrane transporter activity"/>
    <property type="evidence" value="ECO:0007669"/>
    <property type="project" value="TreeGrafter"/>
</dbReference>
<evidence type="ECO:0000313" key="7">
    <source>
        <dbReference type="EMBL" id="SDM07853.1"/>
    </source>
</evidence>
<evidence type="ECO:0000256" key="3">
    <source>
        <dbReference type="ARBA" id="ARBA00022692"/>
    </source>
</evidence>
<keyword evidence="5 6" id="KW-0472">Membrane</keyword>
<evidence type="ECO:0000313" key="8">
    <source>
        <dbReference type="Proteomes" id="UP000198706"/>
    </source>
</evidence>
<protein>
    <submittedName>
        <fullName evidence="7">Threonine/homoserine/homoserine lactone efflux protein</fullName>
    </submittedName>
</protein>
<dbReference type="GO" id="GO:0005886">
    <property type="term" value="C:plasma membrane"/>
    <property type="evidence" value="ECO:0007669"/>
    <property type="project" value="UniProtKB-SubCell"/>
</dbReference>
<dbReference type="Proteomes" id="UP000198706">
    <property type="component" value="Unassembled WGS sequence"/>
</dbReference>
<evidence type="ECO:0000256" key="2">
    <source>
        <dbReference type="ARBA" id="ARBA00022475"/>
    </source>
</evidence>
<dbReference type="OrthoDB" id="9804822at2"/>
<keyword evidence="4 6" id="KW-1133">Transmembrane helix</keyword>
<name>A0A1G9QA88_9PSED</name>
<dbReference type="PANTHER" id="PTHR30086:SF20">
    <property type="entry name" value="ARGININE EXPORTER PROTEIN ARGO-RELATED"/>
    <property type="match status" value="1"/>
</dbReference>
<sequence length="201" mass="21485">MITYLSFALAITLLIASPGPVVALVLADGRGTWPTWTILGGILSAQILLACALLMLYLALDVNTLVLEWGRLLGGLYLAWLGLSTLRASGDAAQCSVTGGRQCFWRTLRVGLSNPKDILFFLAFLPSFILPGQSFARQACILALIWAVIDLSVLSTYATLSQRLFRLDTGKALLTWVPGICLLALGLYSGLQGLLALSGQA</sequence>
<keyword evidence="2" id="KW-1003">Cell membrane</keyword>
<dbReference type="InterPro" id="IPR001123">
    <property type="entry name" value="LeuE-type"/>
</dbReference>
<feature type="transmembrane region" description="Helical" evidence="6">
    <location>
        <begin position="33"/>
        <end position="60"/>
    </location>
</feature>
<dbReference type="Pfam" id="PF01810">
    <property type="entry name" value="LysE"/>
    <property type="match status" value="1"/>
</dbReference>
<dbReference type="PANTHER" id="PTHR30086">
    <property type="entry name" value="ARGININE EXPORTER PROTEIN ARGO"/>
    <property type="match status" value="1"/>
</dbReference>
<evidence type="ECO:0000256" key="1">
    <source>
        <dbReference type="ARBA" id="ARBA00004651"/>
    </source>
</evidence>
<dbReference type="EMBL" id="FNFD01000048">
    <property type="protein sequence ID" value="SDM07853.1"/>
    <property type="molecule type" value="Genomic_DNA"/>
</dbReference>
<feature type="transmembrane region" description="Helical" evidence="6">
    <location>
        <begin position="118"/>
        <end position="135"/>
    </location>
</feature>
<keyword evidence="8" id="KW-1185">Reference proteome</keyword>
<organism evidence="7 8">
    <name type="scientific">Pseudomonas indica</name>
    <dbReference type="NCBI Taxonomy" id="137658"/>
    <lineage>
        <taxon>Bacteria</taxon>
        <taxon>Pseudomonadati</taxon>
        <taxon>Pseudomonadota</taxon>
        <taxon>Gammaproteobacteria</taxon>
        <taxon>Pseudomonadales</taxon>
        <taxon>Pseudomonadaceae</taxon>
        <taxon>Pseudomonas</taxon>
    </lineage>
</organism>
<gene>
    <name evidence="7" type="ORF">SAMN05216186_1484</name>
</gene>
<evidence type="ECO:0000256" key="6">
    <source>
        <dbReference type="SAM" id="Phobius"/>
    </source>
</evidence>
<feature type="transmembrane region" description="Helical" evidence="6">
    <location>
        <begin position="141"/>
        <end position="160"/>
    </location>
</feature>